<accession>A0AAV3ZEH9</accession>
<name>A0AAV3ZEH9_9GAST</name>
<sequence>MMRLDPPRKFSFRPEGRPEWSTEFKRFRTAAKLHLEDEARETFFVDTVEKKISEPWRILLSITHLADDKKTDADFKIDTGADVNIINKQTWLSLGKPQLLEGNFNLSSPGEALEVKGKFEAEIKGVKTYIYVIGNNVDNLLSRVAASALKLVKRVDQLKFNMVKCTPVMNDVTPYSISTARRVPIPLQSKVKKELERMKELDIIEEITEPTD</sequence>
<dbReference type="AlphaFoldDB" id="A0AAV3ZEH9"/>
<protein>
    <submittedName>
        <fullName evidence="1">Pol polyprotein</fullName>
    </submittedName>
</protein>
<organism evidence="1 2">
    <name type="scientific">Plakobranchus ocellatus</name>
    <dbReference type="NCBI Taxonomy" id="259542"/>
    <lineage>
        <taxon>Eukaryota</taxon>
        <taxon>Metazoa</taxon>
        <taxon>Spiralia</taxon>
        <taxon>Lophotrochozoa</taxon>
        <taxon>Mollusca</taxon>
        <taxon>Gastropoda</taxon>
        <taxon>Heterobranchia</taxon>
        <taxon>Euthyneura</taxon>
        <taxon>Panpulmonata</taxon>
        <taxon>Sacoglossa</taxon>
        <taxon>Placobranchoidea</taxon>
        <taxon>Plakobranchidae</taxon>
        <taxon>Plakobranchus</taxon>
    </lineage>
</organism>
<dbReference type="Proteomes" id="UP000735302">
    <property type="component" value="Unassembled WGS sequence"/>
</dbReference>
<gene>
    <name evidence="1" type="ORF">PoB_001948500</name>
</gene>
<evidence type="ECO:0000313" key="2">
    <source>
        <dbReference type="Proteomes" id="UP000735302"/>
    </source>
</evidence>
<keyword evidence="2" id="KW-1185">Reference proteome</keyword>
<evidence type="ECO:0000313" key="1">
    <source>
        <dbReference type="EMBL" id="GFN92979.1"/>
    </source>
</evidence>
<dbReference type="EMBL" id="BLXT01002304">
    <property type="protein sequence ID" value="GFN92979.1"/>
    <property type="molecule type" value="Genomic_DNA"/>
</dbReference>
<reference evidence="1 2" key="1">
    <citation type="journal article" date="2021" name="Elife">
        <title>Chloroplast acquisition without the gene transfer in kleptoplastic sea slugs, Plakobranchus ocellatus.</title>
        <authorList>
            <person name="Maeda T."/>
            <person name="Takahashi S."/>
            <person name="Yoshida T."/>
            <person name="Shimamura S."/>
            <person name="Takaki Y."/>
            <person name="Nagai Y."/>
            <person name="Toyoda A."/>
            <person name="Suzuki Y."/>
            <person name="Arimoto A."/>
            <person name="Ishii H."/>
            <person name="Satoh N."/>
            <person name="Nishiyama T."/>
            <person name="Hasebe M."/>
            <person name="Maruyama T."/>
            <person name="Minagawa J."/>
            <person name="Obokata J."/>
            <person name="Shigenobu S."/>
        </authorList>
    </citation>
    <scope>NUCLEOTIDE SEQUENCE [LARGE SCALE GENOMIC DNA]</scope>
</reference>
<proteinExistence type="predicted"/>
<comment type="caution">
    <text evidence="1">The sequence shown here is derived from an EMBL/GenBank/DDBJ whole genome shotgun (WGS) entry which is preliminary data.</text>
</comment>